<name>A0AAV7JAM2_9METZ</name>
<dbReference type="PANTHER" id="PTHR11801">
    <property type="entry name" value="SIGNAL TRANSDUCER AND ACTIVATOR OF TRANSCRIPTION"/>
    <property type="match status" value="1"/>
</dbReference>
<dbReference type="InterPro" id="IPR001217">
    <property type="entry name" value="STAT"/>
</dbReference>
<reference evidence="6 7" key="1">
    <citation type="journal article" date="2023" name="BMC Biol.">
        <title>The compact genome of the sponge Oopsacas minuta (Hexactinellida) is lacking key metazoan core genes.</title>
        <authorList>
            <person name="Santini S."/>
            <person name="Schenkelaars Q."/>
            <person name="Jourda C."/>
            <person name="Duchesne M."/>
            <person name="Belahbib H."/>
            <person name="Rocher C."/>
            <person name="Selva M."/>
            <person name="Riesgo A."/>
            <person name="Vervoort M."/>
            <person name="Leys S.P."/>
            <person name="Kodjabachian L."/>
            <person name="Le Bivic A."/>
            <person name="Borchiellini C."/>
            <person name="Claverie J.M."/>
            <person name="Renard E."/>
        </authorList>
    </citation>
    <scope>NUCLEOTIDE SEQUENCE [LARGE SCALE GENOMIC DNA]</scope>
    <source>
        <strain evidence="6">SPO-2</strain>
    </source>
</reference>
<dbReference type="SUPFAM" id="SSF55550">
    <property type="entry name" value="SH2 domain"/>
    <property type="match status" value="1"/>
</dbReference>
<evidence type="ECO:0000256" key="3">
    <source>
        <dbReference type="SAM" id="MobiDB-lite"/>
    </source>
</evidence>
<feature type="transmembrane region" description="Helical" evidence="4">
    <location>
        <begin position="20"/>
        <end position="38"/>
    </location>
</feature>
<dbReference type="SUPFAM" id="SSF53474">
    <property type="entry name" value="alpha/beta-Hydrolases"/>
    <property type="match status" value="1"/>
</dbReference>
<dbReference type="Gene3D" id="1.10.238.10">
    <property type="entry name" value="EF-hand"/>
    <property type="match status" value="1"/>
</dbReference>
<dbReference type="AlphaFoldDB" id="A0AAV7JAM2"/>
<evidence type="ECO:0000256" key="4">
    <source>
        <dbReference type="SAM" id="Phobius"/>
    </source>
</evidence>
<dbReference type="Gene3D" id="3.40.50.1820">
    <property type="entry name" value="alpha/beta hydrolase"/>
    <property type="match status" value="1"/>
</dbReference>
<evidence type="ECO:0000259" key="5">
    <source>
        <dbReference type="PROSITE" id="PS50001"/>
    </source>
</evidence>
<dbReference type="Proteomes" id="UP001165289">
    <property type="component" value="Unassembled WGS sequence"/>
</dbReference>
<evidence type="ECO:0000256" key="2">
    <source>
        <dbReference type="PROSITE-ProRule" id="PRU00191"/>
    </source>
</evidence>
<keyword evidence="4" id="KW-1133">Transmembrane helix</keyword>
<evidence type="ECO:0000313" key="7">
    <source>
        <dbReference type="Proteomes" id="UP001165289"/>
    </source>
</evidence>
<dbReference type="InterPro" id="IPR036860">
    <property type="entry name" value="SH2_dom_sf"/>
</dbReference>
<keyword evidence="7" id="KW-1185">Reference proteome</keyword>
<keyword evidence="4" id="KW-0812">Transmembrane</keyword>
<proteinExistence type="predicted"/>
<dbReference type="Pfam" id="PF22990">
    <property type="entry name" value="ABHD16_N"/>
    <property type="match status" value="1"/>
</dbReference>
<dbReference type="Pfam" id="PF00017">
    <property type="entry name" value="SH2"/>
    <property type="match status" value="1"/>
</dbReference>
<keyword evidence="4" id="KW-0472">Membrane</keyword>
<dbReference type="CDD" id="cd09919">
    <property type="entry name" value="SH2_STAT_family"/>
    <property type="match status" value="1"/>
</dbReference>
<dbReference type="InterPro" id="IPR029058">
    <property type="entry name" value="AB_hydrolase_fold"/>
</dbReference>
<protein>
    <submittedName>
        <fullName evidence="6">Abhydrolase domain-containing protein 16A</fullName>
    </submittedName>
</protein>
<dbReference type="InterPro" id="IPR000073">
    <property type="entry name" value="AB_hydrolase_1"/>
</dbReference>
<comment type="caution">
    <text evidence="6">The sequence shown here is derived from an EMBL/GenBank/DDBJ whole genome shotgun (WGS) entry which is preliminary data.</text>
</comment>
<feature type="domain" description="SH2" evidence="5">
    <location>
        <begin position="450"/>
        <end position="595"/>
    </location>
</feature>
<accession>A0AAV7JAM2</accession>
<evidence type="ECO:0000256" key="1">
    <source>
        <dbReference type="ARBA" id="ARBA00022999"/>
    </source>
</evidence>
<organism evidence="6 7">
    <name type="scientific">Oopsacas minuta</name>
    <dbReference type="NCBI Taxonomy" id="111878"/>
    <lineage>
        <taxon>Eukaryota</taxon>
        <taxon>Metazoa</taxon>
        <taxon>Porifera</taxon>
        <taxon>Hexactinellida</taxon>
        <taxon>Hexasterophora</taxon>
        <taxon>Lyssacinosida</taxon>
        <taxon>Leucopsacidae</taxon>
        <taxon>Oopsacas</taxon>
    </lineage>
</organism>
<keyword evidence="1 2" id="KW-0727">SH2 domain</keyword>
<evidence type="ECO:0000313" key="6">
    <source>
        <dbReference type="EMBL" id="KAI6645743.1"/>
    </source>
</evidence>
<dbReference type="InterPro" id="IPR054518">
    <property type="entry name" value="ABHD16_N"/>
</dbReference>
<dbReference type="GO" id="GO:0003700">
    <property type="term" value="F:DNA-binding transcription factor activity"/>
    <property type="evidence" value="ECO:0007669"/>
    <property type="project" value="InterPro"/>
</dbReference>
<feature type="region of interest" description="Disordered" evidence="3">
    <location>
        <begin position="600"/>
        <end position="635"/>
    </location>
</feature>
<dbReference type="InterPro" id="IPR000980">
    <property type="entry name" value="SH2"/>
</dbReference>
<dbReference type="Gene3D" id="3.30.505.10">
    <property type="entry name" value="SH2 domain"/>
    <property type="match status" value="1"/>
</dbReference>
<dbReference type="EMBL" id="JAKMXF010000365">
    <property type="protein sequence ID" value="KAI6645743.1"/>
    <property type="molecule type" value="Genomic_DNA"/>
</dbReference>
<dbReference type="GO" id="GO:0007165">
    <property type="term" value="P:signal transduction"/>
    <property type="evidence" value="ECO:0007669"/>
    <property type="project" value="InterPro"/>
</dbReference>
<feature type="compositionally biased region" description="Polar residues" evidence="3">
    <location>
        <begin position="614"/>
        <end position="635"/>
    </location>
</feature>
<gene>
    <name evidence="6" type="ORF">LOD99_13006</name>
</gene>
<dbReference type="PROSITE" id="PS50001">
    <property type="entry name" value="SH2"/>
    <property type="match status" value="1"/>
</dbReference>
<sequence length="695" mass="78778">MSAYIPNQAEARSDRFIRIVSRFWALVLLSFLPLGLLVPFGGFLIPPFFSILFILYLVRGIGRFNNSAYRQFILDLRLDIRQCLEQHKYNSTKYFDFDITVLPPLFHQNQSRLTPNTSKPPTHPFDTCLASVLSCFVYPGSVRFSSYRASYDLSAARYNIITNFNGVRARLQCNSSQILDTLYAKPRYVVPNLLAISCVGNLSFQELGGINHWLRKGYAALGWNHCGYGYSSGSPTGRQEKEAILTIIAYAVQQLGYPLERIILHGSSIGGFTACYAAAAFPNIHGLLLESTFDDINNLVPALVPCCLPHSLIKHSLRYCYDLNIISYLKMYKGPVTLIRKTDDILMRSEIDEVGTNRANFLLLEIIKQRYGSVFTSEESLESVRIWLGVEEDIRGEIEKELDKAKCSSHLEDFDSSRLEGLSNSFKQEIAENLHVAPGKRREPFTFFDWFYGICELLKKHLSSFWKESLISGFMGKLHAQEILINQRVGTFLLRFSETETGGISVAWVTEDANGDKKVWFLSPWFVKDLQIRPFADRLRDLSELTHVYSTHGQCYEKHSAFSKYYSPPTEETNKGPLDYVTSQMKITVNTLEKLGADKGGSGLEYTDLRGHNQIKSTSDSRSSLNSPQNIPSNISTFSVNHSPSSTNMPTIHHQQHPLLRDLPTNLVYSDEIMPDEFDADEVDMILSGHMAHNF</sequence>
<dbReference type="Pfam" id="PF00561">
    <property type="entry name" value="Abhydrolase_1"/>
    <property type="match status" value="1"/>
</dbReference>